<dbReference type="RefSeq" id="WP_089315626.1">
    <property type="nucleotide sequence ID" value="NZ_FZNP01000016.1"/>
</dbReference>
<dbReference type="OrthoDB" id="3457546at2"/>
<name>A0A239E4F1_9ACTN</name>
<keyword evidence="2" id="KW-1185">Reference proteome</keyword>
<dbReference type="EMBL" id="FZNP01000016">
    <property type="protein sequence ID" value="SNS38764.1"/>
    <property type="molecule type" value="Genomic_DNA"/>
</dbReference>
<gene>
    <name evidence="1" type="ORF">SAMN06265355_11660</name>
</gene>
<accession>A0A239E4F1</accession>
<evidence type="ECO:0000313" key="1">
    <source>
        <dbReference type="EMBL" id="SNS38764.1"/>
    </source>
</evidence>
<protein>
    <submittedName>
        <fullName evidence="1">Uncharacterized protein</fullName>
    </submittedName>
</protein>
<evidence type="ECO:0000313" key="2">
    <source>
        <dbReference type="Proteomes" id="UP000198420"/>
    </source>
</evidence>
<dbReference type="AlphaFoldDB" id="A0A239E4F1"/>
<organism evidence="1 2">
    <name type="scientific">Actinomadura mexicana</name>
    <dbReference type="NCBI Taxonomy" id="134959"/>
    <lineage>
        <taxon>Bacteria</taxon>
        <taxon>Bacillati</taxon>
        <taxon>Actinomycetota</taxon>
        <taxon>Actinomycetes</taxon>
        <taxon>Streptosporangiales</taxon>
        <taxon>Thermomonosporaceae</taxon>
        <taxon>Actinomadura</taxon>
    </lineage>
</organism>
<reference evidence="2" key="1">
    <citation type="submission" date="2017-06" db="EMBL/GenBank/DDBJ databases">
        <authorList>
            <person name="Varghese N."/>
            <person name="Submissions S."/>
        </authorList>
    </citation>
    <scope>NUCLEOTIDE SEQUENCE [LARGE SCALE GENOMIC DNA]</scope>
    <source>
        <strain evidence="2">DSM 44485</strain>
    </source>
</reference>
<dbReference type="Proteomes" id="UP000198420">
    <property type="component" value="Unassembled WGS sequence"/>
</dbReference>
<sequence>MTLGARAYRWPFRVLLAALAAGAALVLATGPCTGILDPEKARQILPPCGGGCLLAALAAVLRAARLHRTRLIVTIGEKGVVLRRGGREAAIPAGAVDAVGIRWPVGDPVWTLWLDPEQAPGAGTVAEADGKAVTLLRGGSLPSGWLPAVRTATTDTLGAAWRVVDDGGEEVPSPAAGALARAGHIVVDDRGRYRDRRGGAVLAVACGRRGGRTVVLHDPHAAVLLEVRGPSRLPGRDRVRVLDADGRPLGFVRGRREPSFHTAGGMLLGSTRATGEGHVVTGIDGRRSATLRTGGGADARMELERSPSAPDLLRTLTLALPAAIRPGALYPMGGGCGKRGRPG</sequence>
<proteinExistence type="predicted"/>